<dbReference type="InterPro" id="IPR018627">
    <property type="entry name" value="ELP6"/>
</dbReference>
<dbReference type="GO" id="GO:0002098">
    <property type="term" value="P:tRNA wobble uridine modification"/>
    <property type="evidence" value="ECO:0007669"/>
    <property type="project" value="InterPro"/>
</dbReference>
<dbReference type="PANTHER" id="PTHR16184">
    <property type="entry name" value="ELONGATOR COMPLEX PROTEIN 6"/>
    <property type="match status" value="1"/>
</dbReference>
<gene>
    <name evidence="3" type="ORF">B0T25DRAFT_562662</name>
</gene>
<reference evidence="3" key="1">
    <citation type="journal article" date="2023" name="Mol. Phylogenet. Evol.">
        <title>Genome-scale phylogeny and comparative genomics of the fungal order Sordariales.</title>
        <authorList>
            <person name="Hensen N."/>
            <person name="Bonometti L."/>
            <person name="Westerberg I."/>
            <person name="Brannstrom I.O."/>
            <person name="Guillou S."/>
            <person name="Cros-Aarteil S."/>
            <person name="Calhoun S."/>
            <person name="Haridas S."/>
            <person name="Kuo A."/>
            <person name="Mondo S."/>
            <person name="Pangilinan J."/>
            <person name="Riley R."/>
            <person name="LaButti K."/>
            <person name="Andreopoulos B."/>
            <person name="Lipzen A."/>
            <person name="Chen C."/>
            <person name="Yan M."/>
            <person name="Daum C."/>
            <person name="Ng V."/>
            <person name="Clum A."/>
            <person name="Steindorff A."/>
            <person name="Ohm R.A."/>
            <person name="Martin F."/>
            <person name="Silar P."/>
            <person name="Natvig D.O."/>
            <person name="Lalanne C."/>
            <person name="Gautier V."/>
            <person name="Ament-Velasquez S.L."/>
            <person name="Kruys A."/>
            <person name="Hutchinson M.I."/>
            <person name="Powell A.J."/>
            <person name="Barry K."/>
            <person name="Miller A.N."/>
            <person name="Grigoriev I.V."/>
            <person name="Debuchy R."/>
            <person name="Gladieux P."/>
            <person name="Hiltunen Thoren M."/>
            <person name="Johannesson H."/>
        </authorList>
    </citation>
    <scope>NUCLEOTIDE SEQUENCE</scope>
    <source>
        <strain evidence="3">CBS 955.72</strain>
    </source>
</reference>
<dbReference type="Proteomes" id="UP001275084">
    <property type="component" value="Unassembled WGS sequence"/>
</dbReference>
<comment type="similarity">
    <text evidence="2">Belongs to the ELP6 family.</text>
</comment>
<dbReference type="GO" id="GO:0033588">
    <property type="term" value="C:elongator holoenzyme complex"/>
    <property type="evidence" value="ECO:0007669"/>
    <property type="project" value="InterPro"/>
</dbReference>
<dbReference type="Gene3D" id="3.40.50.300">
    <property type="entry name" value="P-loop containing nucleotide triphosphate hydrolases"/>
    <property type="match status" value="1"/>
</dbReference>
<dbReference type="EMBL" id="JAUIQD010000001">
    <property type="protein sequence ID" value="KAK3363674.1"/>
    <property type="molecule type" value="Genomic_DNA"/>
</dbReference>
<dbReference type="AlphaFoldDB" id="A0AAJ0HW71"/>
<accession>A0AAJ0HW71</accession>
<comment type="pathway">
    <text evidence="1">tRNA modification; 5-methoxycarbonylmethyl-2-thiouridine-tRNA biosynthesis.</text>
</comment>
<keyword evidence="4" id="KW-1185">Reference proteome</keyword>
<evidence type="ECO:0000256" key="2">
    <source>
        <dbReference type="ARBA" id="ARBA00008837"/>
    </source>
</evidence>
<sequence>MSHATPSLLEPYLVPTEAALTVLTNILGVSSNWMVLRYLRALLRPTPTEPATIVVFASFLRHLPFWTAGAARMGLDLEGLIRCGRVVYVDGLSALFLPPPSVPTEAAVLGQLRPSAASAGLDPSRWTVMGATLAEMSRVLHGAVDEARGRARAGAKVVLVIDQLDFLLSAGTGEEGAVTGLELRELVHDLREKIHAAMLTMSADEPLISAQTTPLEKEHASLILSLAHEAQMVISLRQLDRGSAKDVSGIMRITGGGDDSGTPVEQVELLYQVRGDGNVRLFERGL</sequence>
<dbReference type="PANTHER" id="PTHR16184:SF6">
    <property type="entry name" value="ELONGATOR COMPLEX PROTEIN 6"/>
    <property type="match status" value="1"/>
</dbReference>
<comment type="caution">
    <text evidence="3">The sequence shown here is derived from an EMBL/GenBank/DDBJ whole genome shotgun (WGS) entry which is preliminary data.</text>
</comment>
<organism evidence="3 4">
    <name type="scientific">Lasiosphaeria hispida</name>
    <dbReference type="NCBI Taxonomy" id="260671"/>
    <lineage>
        <taxon>Eukaryota</taxon>
        <taxon>Fungi</taxon>
        <taxon>Dikarya</taxon>
        <taxon>Ascomycota</taxon>
        <taxon>Pezizomycotina</taxon>
        <taxon>Sordariomycetes</taxon>
        <taxon>Sordariomycetidae</taxon>
        <taxon>Sordariales</taxon>
        <taxon>Lasiosphaeriaceae</taxon>
        <taxon>Lasiosphaeria</taxon>
    </lineage>
</organism>
<evidence type="ECO:0000256" key="1">
    <source>
        <dbReference type="ARBA" id="ARBA00005043"/>
    </source>
</evidence>
<proteinExistence type="inferred from homology"/>
<dbReference type="CDD" id="cd19495">
    <property type="entry name" value="Elp6"/>
    <property type="match status" value="1"/>
</dbReference>
<name>A0AAJ0HW71_9PEZI</name>
<evidence type="ECO:0000313" key="4">
    <source>
        <dbReference type="Proteomes" id="UP001275084"/>
    </source>
</evidence>
<protein>
    <submittedName>
        <fullName evidence="3">Uncharacterized protein</fullName>
    </submittedName>
</protein>
<reference evidence="3" key="2">
    <citation type="submission" date="2023-06" db="EMBL/GenBank/DDBJ databases">
        <authorList>
            <consortium name="Lawrence Berkeley National Laboratory"/>
            <person name="Haridas S."/>
            <person name="Hensen N."/>
            <person name="Bonometti L."/>
            <person name="Westerberg I."/>
            <person name="Brannstrom I.O."/>
            <person name="Guillou S."/>
            <person name="Cros-Aarteil S."/>
            <person name="Calhoun S."/>
            <person name="Kuo A."/>
            <person name="Mondo S."/>
            <person name="Pangilinan J."/>
            <person name="Riley R."/>
            <person name="Labutti K."/>
            <person name="Andreopoulos B."/>
            <person name="Lipzen A."/>
            <person name="Chen C."/>
            <person name="Yanf M."/>
            <person name="Daum C."/>
            <person name="Ng V."/>
            <person name="Clum A."/>
            <person name="Steindorff A."/>
            <person name="Ohm R."/>
            <person name="Martin F."/>
            <person name="Silar P."/>
            <person name="Natvig D."/>
            <person name="Lalanne C."/>
            <person name="Gautier V."/>
            <person name="Ament-Velasquez S.L."/>
            <person name="Kruys A."/>
            <person name="Hutchinson M.I."/>
            <person name="Powell A.J."/>
            <person name="Barry K."/>
            <person name="Miller A.N."/>
            <person name="Grigoriev I.V."/>
            <person name="Debuchy R."/>
            <person name="Gladieux P."/>
            <person name="Thoren M.H."/>
            <person name="Johannesson H."/>
        </authorList>
    </citation>
    <scope>NUCLEOTIDE SEQUENCE</scope>
    <source>
        <strain evidence="3">CBS 955.72</strain>
    </source>
</reference>
<evidence type="ECO:0000313" key="3">
    <source>
        <dbReference type="EMBL" id="KAK3363674.1"/>
    </source>
</evidence>
<dbReference type="InterPro" id="IPR027417">
    <property type="entry name" value="P-loop_NTPase"/>
</dbReference>